<feature type="compositionally biased region" description="Polar residues" evidence="1">
    <location>
        <begin position="33"/>
        <end position="47"/>
    </location>
</feature>
<keyword evidence="3" id="KW-1185">Reference proteome</keyword>
<dbReference type="RefSeq" id="XP_049137452.1">
    <property type="nucleotide sequence ID" value="XM_049296228.1"/>
</dbReference>
<dbReference type="GeneID" id="73351238"/>
<protein>
    <submittedName>
        <fullName evidence="2">Uncharacterized protein</fullName>
    </submittedName>
</protein>
<sequence>MQSIRLSFVGAGRGGPQHTSAAQARRRAKAGQSVPNFSEQRPSSLCQSGERFTPSMDRHLSFLDRYADPCFMHPPENPPGPTSSLIDPLSVVRSTLVLRWRRPTRAMRFTFASVRQSLVFSNSTNALTLCVYHEFFKCRDSFRTLGPALDLITSHISDDGLRRKWVRIYHDPSNSHNLLTADFALINPLSSRYSKTLHQEITAPDDDCDITKWPSPINITHTT</sequence>
<dbReference type="AlphaFoldDB" id="A0A9Q8SEA4"/>
<reference evidence="2" key="1">
    <citation type="journal article" date="2021" name="Mol. Plant Microbe Interact.">
        <title>Complete Genome Sequence of the Plant-Pathogenic Fungus Colletotrichum lupini.</title>
        <authorList>
            <person name="Baroncelli R."/>
            <person name="Pensec F."/>
            <person name="Da Lio D."/>
            <person name="Boufleur T."/>
            <person name="Vicente I."/>
            <person name="Sarrocco S."/>
            <person name="Picot A."/>
            <person name="Baraldi E."/>
            <person name="Sukno S."/>
            <person name="Thon M."/>
            <person name="Le Floch G."/>
        </authorList>
    </citation>
    <scope>NUCLEOTIDE SEQUENCE</scope>
    <source>
        <strain evidence="2">IMI 504893</strain>
    </source>
</reference>
<dbReference type="Proteomes" id="UP000830671">
    <property type="component" value="Chromosome 10"/>
</dbReference>
<accession>A0A9Q8SEA4</accession>
<evidence type="ECO:0000256" key="1">
    <source>
        <dbReference type="SAM" id="MobiDB-lite"/>
    </source>
</evidence>
<gene>
    <name evidence="2" type="ORF">CLUP02_17315</name>
</gene>
<name>A0A9Q8SEA4_9PEZI</name>
<evidence type="ECO:0000313" key="3">
    <source>
        <dbReference type="Proteomes" id="UP000830671"/>
    </source>
</evidence>
<feature type="region of interest" description="Disordered" evidence="1">
    <location>
        <begin position="1"/>
        <end position="49"/>
    </location>
</feature>
<dbReference type="EMBL" id="CP019472">
    <property type="protein sequence ID" value="UQC75807.1"/>
    <property type="molecule type" value="Genomic_DNA"/>
</dbReference>
<dbReference type="KEGG" id="clup:CLUP02_17315"/>
<proteinExistence type="predicted"/>
<evidence type="ECO:0000313" key="2">
    <source>
        <dbReference type="EMBL" id="UQC75807.1"/>
    </source>
</evidence>
<organism evidence="2 3">
    <name type="scientific">Colletotrichum lupini</name>
    <dbReference type="NCBI Taxonomy" id="145971"/>
    <lineage>
        <taxon>Eukaryota</taxon>
        <taxon>Fungi</taxon>
        <taxon>Dikarya</taxon>
        <taxon>Ascomycota</taxon>
        <taxon>Pezizomycotina</taxon>
        <taxon>Sordariomycetes</taxon>
        <taxon>Hypocreomycetidae</taxon>
        <taxon>Glomerellales</taxon>
        <taxon>Glomerellaceae</taxon>
        <taxon>Colletotrichum</taxon>
        <taxon>Colletotrichum acutatum species complex</taxon>
    </lineage>
</organism>